<feature type="compositionally biased region" description="Pro residues" evidence="1">
    <location>
        <begin position="24"/>
        <end position="33"/>
    </location>
</feature>
<evidence type="ECO:0000313" key="2">
    <source>
        <dbReference type="EMBL" id="VDN02820.1"/>
    </source>
</evidence>
<protein>
    <submittedName>
        <fullName evidence="4">Calpastatin</fullName>
    </submittedName>
</protein>
<reference evidence="4" key="1">
    <citation type="submission" date="2017-02" db="UniProtKB">
        <authorList>
            <consortium name="WormBaseParasite"/>
        </authorList>
    </citation>
    <scope>IDENTIFICATION</scope>
</reference>
<dbReference type="AlphaFoldDB" id="A0A0N5CYN9"/>
<organism evidence="4">
    <name type="scientific">Thelazia callipaeda</name>
    <name type="common">Oriental eyeworm</name>
    <name type="synonym">Parasitic nematode</name>
    <dbReference type="NCBI Taxonomy" id="103827"/>
    <lineage>
        <taxon>Eukaryota</taxon>
        <taxon>Metazoa</taxon>
        <taxon>Ecdysozoa</taxon>
        <taxon>Nematoda</taxon>
        <taxon>Chromadorea</taxon>
        <taxon>Rhabditida</taxon>
        <taxon>Spirurina</taxon>
        <taxon>Spiruromorpha</taxon>
        <taxon>Thelazioidea</taxon>
        <taxon>Thelaziidae</taxon>
        <taxon>Thelazia</taxon>
    </lineage>
</organism>
<gene>
    <name evidence="2" type="ORF">TCLT_LOCUS5560</name>
</gene>
<dbReference type="OrthoDB" id="5874467at2759"/>
<evidence type="ECO:0000256" key="1">
    <source>
        <dbReference type="SAM" id="MobiDB-lite"/>
    </source>
</evidence>
<proteinExistence type="predicted"/>
<name>A0A0N5CYN9_THECL</name>
<dbReference type="Proteomes" id="UP000276776">
    <property type="component" value="Unassembled WGS sequence"/>
</dbReference>
<reference evidence="2 3" key="2">
    <citation type="submission" date="2018-11" db="EMBL/GenBank/DDBJ databases">
        <authorList>
            <consortium name="Pathogen Informatics"/>
        </authorList>
    </citation>
    <scope>NUCLEOTIDE SEQUENCE [LARGE SCALE GENOMIC DNA]</scope>
</reference>
<sequence length="85" mass="9117">WSFQFSASKKSNAPKTPREQSFRPPVPASPLPPEKSLTVAKKISNKDAAISAAGTNKEEEDGGYESCPDMTPEQLAKIANESPAK</sequence>
<accession>A0A0N5CYN9</accession>
<evidence type="ECO:0000313" key="4">
    <source>
        <dbReference type="WBParaSite" id="TCLT_0000557101-mRNA-1"/>
    </source>
</evidence>
<keyword evidence="3" id="KW-1185">Reference proteome</keyword>
<dbReference type="WBParaSite" id="TCLT_0000557101-mRNA-1">
    <property type="protein sequence ID" value="TCLT_0000557101-mRNA-1"/>
    <property type="gene ID" value="TCLT_0000557101"/>
</dbReference>
<dbReference type="EMBL" id="UYYF01004347">
    <property type="protein sequence ID" value="VDN02820.1"/>
    <property type="molecule type" value="Genomic_DNA"/>
</dbReference>
<feature type="region of interest" description="Disordered" evidence="1">
    <location>
        <begin position="1"/>
        <end position="34"/>
    </location>
</feature>
<feature type="region of interest" description="Disordered" evidence="1">
    <location>
        <begin position="50"/>
        <end position="70"/>
    </location>
</feature>
<feature type="compositionally biased region" description="Polar residues" evidence="1">
    <location>
        <begin position="1"/>
        <end position="14"/>
    </location>
</feature>
<evidence type="ECO:0000313" key="3">
    <source>
        <dbReference type="Proteomes" id="UP000276776"/>
    </source>
</evidence>